<comment type="similarity">
    <text evidence="3">Belongs to the glycosyl hydrolase 38 family.</text>
</comment>
<keyword evidence="16" id="KW-1185">Reference proteome</keyword>
<evidence type="ECO:0000256" key="8">
    <source>
        <dbReference type="ARBA" id="ARBA00022833"/>
    </source>
</evidence>
<evidence type="ECO:0000256" key="3">
    <source>
        <dbReference type="ARBA" id="ARBA00009792"/>
    </source>
</evidence>
<dbReference type="Gene3D" id="2.60.40.1180">
    <property type="entry name" value="Golgi alpha-mannosidase II"/>
    <property type="match status" value="1"/>
</dbReference>
<dbReference type="InterPro" id="IPR050843">
    <property type="entry name" value="Glycosyl_Hydrlase_38"/>
</dbReference>
<dbReference type="InterPro" id="IPR015341">
    <property type="entry name" value="Glyco_hydro_38_cen"/>
</dbReference>
<sequence length="1653" mass="183829">MKKGPFVKKLPWEIDPVKSASPPLESKPTAKLSLLKARAATKKPVSGPPSQRAPQGLSRQNHTNNFQREEEDDNVLHEEEDEEEDEIIYPPQPASNRSDRPMSSRTTSANRNPPPPAAPDRNSVPTTPREYQEGEPGEFGDTGEMAECRLCQRSFAVGRIALHEKICKKNQEKAAKRKVFNSTKHRVLGTDAAKNLSKIEKEKKEEAARKEKENNEEGEDRKLKDMPKWKRDRAQFIAAIRKTSNPNEPYVHVPSPIDPSQKECANCGRRFNPDPYEKHIKICKSVFGKGKAPAKQAVKAAAPPARNGFNSTGHSASSSPRMSNTMNSPSNARNNVQEKNLGSTTSAGKKLSQPNVKNASSRIGIAAEPIPCPHCGRRFEKHAAERHVPICAGVANKPLSHTTRAPMNKTMELKCPCLALLSSEDKDLFLSLSPHLNPKTVNRFQKSNFPGLLSSKDPGGRTKDKKMARGQVLVSLCFLLAVAHAALFVEQHHSHHNATYNSREYAPGDEKIQVFVVTHSHDDMGWIYPVQQYYRQLTRYIIDSMVTSLHESTDRKFTQVEVGFFQMYWNEATEERRRQIRTIIERGQLEFNLGGYTMNDESTPTWYEEVNQMTNGALWLKQTFNVTAKSAWHIDPFGHSAATASLWSQIGFSGFGLNRIPYWLKDQMKQNKGLEFVWRGSKTLGKTSEIFAHVLDTWYGTPNEMDFNDNNGWSGIYIEDDASLPDYNVKSIADPFVTMVKQRSSWFLHKKLLIPFGNDFAHWQATNSFVNMDKLIKYVNDHSDEYGVTVEYAHLSDYVDAVHELDIEWPVFEGDFFPYNDGPNSFWSGYYTPWKKQYLRESDAKLASAEVAFAFLNGTESQLKKIDILRSATSVCTHHDAVSGTETDSTSADYDRRLIQGNAAVDSALTEMLDSGARRVEGDDDNVIYYSVFNQLGWKRKQYVSVLTNSSTASVTWGNSDVDFQINPVPSYSKVNAKYRLYFLVELDPLSSNVYRVAFGQPSTNNKRSELTNSFLSLQFDDNTGFLKSITKEDGTSIQAELSLHEYRSLNGSNGLQASGAYIFRPDTQSVLNLGTTNNNQVTVSFDFASPRSGPYILLTCTDSFTTYQDSIVSAPVSAGNQESGFSLTARRLDVNGGWGQNPSVSFFAWSNGFPYKNFGGINYATGTATTSSPTLSVAFSSAVDQQGSFTAAPIVVVTPRAKDLVVATVTVVDGKGFTVQITDSNGQPYTGSVTVDYLAVTAGVYQDAEGKSSVQAGKVIIPAPTSGVSTVAEIDHQPTGQDSMVLVSSLGPSSYGFTVINKLSSAFSVVARRLNGQNGNLELQYIRLPRTAALLEPVAERVTNRVFDGPFVKEVQQFYKENYGQTLIQYDLKNTMGRVVEIVSEVGPLDVGGRELITRLSTSMKSEGKYYTDDNGLEIMERTYNSTTTELVAGNYHPMVQRVFMRDNSANLQLNLLSDSTHGAASLNDGELEVMLHRRCTSDDGRGVSQALNDQTPIRPTMWMTLTNQNDGTEIQRRLSILQQFPPTIVKVSAQANDWSLGATELPSNIHLMTVRSVQKGQLLVRIQHLFAKDEHPQLSNPVKINLKTLLGVKVNDIEEMNLSGIMGSDEARDGKLKWNTGNNNEAQQPIPIANGILVIQPMEIRTFLFSI</sequence>
<proteinExistence type="inferred from homology"/>
<evidence type="ECO:0000256" key="11">
    <source>
        <dbReference type="ARBA" id="ARBA00023295"/>
    </source>
</evidence>
<dbReference type="GO" id="GO:0030246">
    <property type="term" value="F:carbohydrate binding"/>
    <property type="evidence" value="ECO:0007669"/>
    <property type="project" value="InterPro"/>
</dbReference>
<keyword evidence="11" id="KW-0326">Glycosidase</keyword>
<feature type="compositionally biased region" description="Acidic residues" evidence="13">
    <location>
        <begin position="69"/>
        <end position="87"/>
    </location>
</feature>
<feature type="compositionally biased region" description="Polar residues" evidence="13">
    <location>
        <begin position="308"/>
        <end position="337"/>
    </location>
</feature>
<dbReference type="InterPro" id="IPR037094">
    <property type="entry name" value="Glyco_hydro_38_cen_sf"/>
</dbReference>
<dbReference type="InterPro" id="IPR028995">
    <property type="entry name" value="Glyco_hydro_57/38_cen_sf"/>
</dbReference>
<dbReference type="Gene3D" id="2.70.98.30">
    <property type="entry name" value="Golgi alpha-mannosidase II, domain 4"/>
    <property type="match status" value="2"/>
</dbReference>
<evidence type="ECO:0000256" key="9">
    <source>
        <dbReference type="ARBA" id="ARBA00023157"/>
    </source>
</evidence>
<dbReference type="InterPro" id="IPR027291">
    <property type="entry name" value="Glyco_hydro_38_N_sf"/>
</dbReference>
<keyword evidence="6 12" id="KW-0863">Zinc-finger</keyword>
<comment type="caution">
    <text evidence="15">The sequence shown here is derived from an EMBL/GenBank/DDBJ whole genome shotgun (WGS) entry which is preliminary data.</text>
</comment>
<feature type="region of interest" description="Disordered" evidence="13">
    <location>
        <begin position="298"/>
        <end position="337"/>
    </location>
</feature>
<keyword evidence="8" id="KW-0862">Zinc</keyword>
<dbReference type="InterPro" id="IPR041147">
    <property type="entry name" value="GH38_C"/>
</dbReference>
<comment type="cofactor">
    <cofactor evidence="2">
        <name>Zn(2+)</name>
        <dbReference type="ChEBI" id="CHEBI:29105"/>
    </cofactor>
</comment>
<keyword evidence="10" id="KW-0325">Glycoprotein</keyword>
<name>A0A2P6P0X6_9EUKA</name>
<evidence type="ECO:0000256" key="4">
    <source>
        <dbReference type="ARBA" id="ARBA00012752"/>
    </source>
</evidence>
<dbReference type="Proteomes" id="UP000241769">
    <property type="component" value="Unassembled WGS sequence"/>
</dbReference>
<dbReference type="EMBL" id="MDYQ01000001">
    <property type="protein sequence ID" value="PRP89862.1"/>
    <property type="molecule type" value="Genomic_DNA"/>
</dbReference>
<dbReference type="SUPFAM" id="SSF88688">
    <property type="entry name" value="Families 57/38 glycoside transferase middle domain"/>
    <property type="match status" value="1"/>
</dbReference>
<feature type="region of interest" description="Disordered" evidence="13">
    <location>
        <begin position="191"/>
        <end position="222"/>
    </location>
</feature>
<dbReference type="Gene3D" id="3.30.160.60">
    <property type="entry name" value="Classic Zinc Finger"/>
    <property type="match status" value="1"/>
</dbReference>
<dbReference type="SUPFAM" id="SSF74650">
    <property type="entry name" value="Galactose mutarotase-like"/>
    <property type="match status" value="2"/>
</dbReference>
<evidence type="ECO:0000256" key="1">
    <source>
        <dbReference type="ARBA" id="ARBA00000365"/>
    </source>
</evidence>
<dbReference type="PROSITE" id="PS52027">
    <property type="entry name" value="ZF_C2HC_C3H"/>
    <property type="match status" value="3"/>
</dbReference>
<dbReference type="InterPro" id="IPR049899">
    <property type="entry name" value="Znf_C2HC_C3H"/>
</dbReference>
<feature type="domain" description="C2HC/C3H-type" evidence="14">
    <location>
        <begin position="260"/>
        <end position="289"/>
    </location>
</feature>
<feature type="region of interest" description="Disordered" evidence="13">
    <location>
        <begin position="1"/>
        <end position="143"/>
    </location>
</feature>
<dbReference type="GO" id="GO:0004559">
    <property type="term" value="F:alpha-mannosidase activity"/>
    <property type="evidence" value="ECO:0007669"/>
    <property type="project" value="UniProtKB-EC"/>
</dbReference>
<evidence type="ECO:0000313" key="15">
    <source>
        <dbReference type="EMBL" id="PRP89862.1"/>
    </source>
</evidence>
<evidence type="ECO:0000256" key="6">
    <source>
        <dbReference type="ARBA" id="ARBA00022771"/>
    </source>
</evidence>
<dbReference type="InterPro" id="IPR013780">
    <property type="entry name" value="Glyco_hydro_b"/>
</dbReference>
<evidence type="ECO:0000256" key="13">
    <source>
        <dbReference type="SAM" id="MobiDB-lite"/>
    </source>
</evidence>
<evidence type="ECO:0000313" key="16">
    <source>
        <dbReference type="Proteomes" id="UP000241769"/>
    </source>
</evidence>
<dbReference type="Gene3D" id="1.20.1270.50">
    <property type="entry name" value="Glycoside hydrolase family 38, central domain"/>
    <property type="match status" value="1"/>
</dbReference>
<evidence type="ECO:0000256" key="7">
    <source>
        <dbReference type="ARBA" id="ARBA00022801"/>
    </source>
</evidence>
<evidence type="ECO:0000256" key="10">
    <source>
        <dbReference type="ARBA" id="ARBA00023180"/>
    </source>
</evidence>
<dbReference type="Pfam" id="PF13913">
    <property type="entry name" value="zf-C2HC_2"/>
    <property type="match status" value="3"/>
</dbReference>
<dbReference type="InterPro" id="IPR011013">
    <property type="entry name" value="Gal_mutarotase_sf_dom"/>
</dbReference>
<feature type="domain" description="C2HC/C3H-type" evidence="14">
    <location>
        <begin position="144"/>
        <end position="173"/>
    </location>
</feature>
<dbReference type="PANTHER" id="PTHR11607:SF3">
    <property type="entry name" value="LYSOSOMAL ALPHA-MANNOSIDASE"/>
    <property type="match status" value="1"/>
</dbReference>
<keyword evidence="5" id="KW-0479">Metal-binding</keyword>
<dbReference type="OrthoDB" id="2016903at2759"/>
<evidence type="ECO:0000256" key="2">
    <source>
        <dbReference type="ARBA" id="ARBA00001947"/>
    </source>
</evidence>
<keyword evidence="9" id="KW-1015">Disulfide bond</keyword>
<dbReference type="Pfam" id="PF17677">
    <property type="entry name" value="Glyco_hydro38C2"/>
    <property type="match status" value="1"/>
</dbReference>
<dbReference type="SUPFAM" id="SSF88713">
    <property type="entry name" value="Glycoside hydrolase/deacetylase"/>
    <property type="match status" value="1"/>
</dbReference>
<dbReference type="Pfam" id="PF07748">
    <property type="entry name" value="Glyco_hydro_38C"/>
    <property type="match status" value="1"/>
</dbReference>
<dbReference type="EC" id="3.2.1.24" evidence="4"/>
<dbReference type="Gene3D" id="2.60.40.1360">
    <property type="match status" value="1"/>
</dbReference>
<dbReference type="Pfam" id="PF09261">
    <property type="entry name" value="Alpha-mann_mid"/>
    <property type="match status" value="1"/>
</dbReference>
<reference evidence="15 16" key="1">
    <citation type="journal article" date="2018" name="Genome Biol. Evol.">
        <title>Multiple Roots of Fruiting Body Formation in Amoebozoa.</title>
        <authorList>
            <person name="Hillmann F."/>
            <person name="Forbes G."/>
            <person name="Novohradska S."/>
            <person name="Ferling I."/>
            <person name="Riege K."/>
            <person name="Groth M."/>
            <person name="Westermann M."/>
            <person name="Marz M."/>
            <person name="Spaller T."/>
            <person name="Winckler T."/>
            <person name="Schaap P."/>
            <person name="Glockner G."/>
        </authorList>
    </citation>
    <scope>NUCLEOTIDE SEQUENCE [LARGE SCALE GENOMIC DNA]</scope>
    <source>
        <strain evidence="15 16">Jena</strain>
    </source>
</reference>
<organism evidence="15 16">
    <name type="scientific">Planoprotostelium fungivorum</name>
    <dbReference type="NCBI Taxonomy" id="1890364"/>
    <lineage>
        <taxon>Eukaryota</taxon>
        <taxon>Amoebozoa</taxon>
        <taxon>Evosea</taxon>
        <taxon>Variosea</taxon>
        <taxon>Cavosteliida</taxon>
        <taxon>Cavosteliaceae</taxon>
        <taxon>Planoprotostelium</taxon>
    </lineage>
</organism>
<dbReference type="Gene3D" id="3.20.110.10">
    <property type="entry name" value="Glycoside hydrolase 38, N terminal domain"/>
    <property type="match status" value="1"/>
</dbReference>
<dbReference type="InterPro" id="IPR011330">
    <property type="entry name" value="Glyco_hydro/deAcase_b/a-brl"/>
</dbReference>
<evidence type="ECO:0000259" key="14">
    <source>
        <dbReference type="PROSITE" id="PS52027"/>
    </source>
</evidence>
<dbReference type="Pfam" id="PF01074">
    <property type="entry name" value="Glyco_hydro_38N"/>
    <property type="match status" value="1"/>
</dbReference>
<comment type="catalytic activity">
    <reaction evidence="1">
        <text>Hydrolysis of terminal, non-reducing alpha-D-mannose residues in alpha-D-mannosides.</text>
        <dbReference type="EC" id="3.2.1.24"/>
    </reaction>
</comment>
<keyword evidence="7" id="KW-0378">Hydrolase</keyword>
<gene>
    <name evidence="15" type="ORF">PROFUN_00204</name>
</gene>
<dbReference type="STRING" id="1890364.A0A2P6P0X6"/>
<feature type="domain" description="C2HC/C3H-type" evidence="14">
    <location>
        <begin position="368"/>
        <end position="397"/>
    </location>
</feature>
<dbReference type="CDD" id="cd00451">
    <property type="entry name" value="GH38N_AMII_euk"/>
    <property type="match status" value="1"/>
</dbReference>
<feature type="compositionally biased region" description="Polar residues" evidence="13">
    <location>
        <begin position="48"/>
        <end position="66"/>
    </location>
</feature>
<dbReference type="GO" id="GO:0008270">
    <property type="term" value="F:zinc ion binding"/>
    <property type="evidence" value="ECO:0007669"/>
    <property type="project" value="UniProtKB-KW"/>
</dbReference>
<protein>
    <recommendedName>
        <fullName evidence="4">alpha-mannosidase</fullName>
        <ecNumber evidence="4">3.2.1.24</ecNumber>
    </recommendedName>
</protein>
<dbReference type="PANTHER" id="PTHR11607">
    <property type="entry name" value="ALPHA-MANNOSIDASE"/>
    <property type="match status" value="1"/>
</dbReference>
<dbReference type="InterPro" id="IPR011682">
    <property type="entry name" value="Glyco_hydro_38_C"/>
</dbReference>
<dbReference type="GO" id="GO:0006013">
    <property type="term" value="P:mannose metabolic process"/>
    <property type="evidence" value="ECO:0007669"/>
    <property type="project" value="InterPro"/>
</dbReference>
<dbReference type="InterPro" id="IPR000602">
    <property type="entry name" value="Glyco_hydro_38_N"/>
</dbReference>
<evidence type="ECO:0000256" key="5">
    <source>
        <dbReference type="ARBA" id="ARBA00022723"/>
    </source>
</evidence>
<evidence type="ECO:0000256" key="12">
    <source>
        <dbReference type="PROSITE-ProRule" id="PRU01371"/>
    </source>
</evidence>
<accession>A0A2P6P0X6</accession>
<dbReference type="InParanoid" id="A0A2P6P0X6"/>
<feature type="compositionally biased region" description="Basic and acidic residues" evidence="13">
    <location>
        <begin position="197"/>
        <end position="222"/>
    </location>
</feature>
<dbReference type="SMART" id="SM00872">
    <property type="entry name" value="Alpha-mann_mid"/>
    <property type="match status" value="1"/>
</dbReference>